<proteinExistence type="predicted"/>
<dbReference type="EMBL" id="UINC01161360">
    <property type="protein sequence ID" value="SVD60503.1"/>
    <property type="molecule type" value="Genomic_DNA"/>
</dbReference>
<feature type="transmembrane region" description="Helical" evidence="1">
    <location>
        <begin position="33"/>
        <end position="56"/>
    </location>
</feature>
<keyword evidence="1" id="KW-1133">Transmembrane helix</keyword>
<name>A0A382WP21_9ZZZZ</name>
<evidence type="ECO:0000256" key="1">
    <source>
        <dbReference type="SAM" id="Phobius"/>
    </source>
</evidence>
<feature type="non-terminal residue" evidence="2">
    <location>
        <position position="151"/>
    </location>
</feature>
<keyword evidence="1" id="KW-0812">Transmembrane</keyword>
<sequence length="151" mass="17100">MALPLITILPELMIVLQAQLFGIGEVGTYPEYYQLYLLMFDYGYMALVINIYRMVISGNNSIARLGAVLPSLRFGRFFLLFILLSIATQFPIFISPFLLPIIYFLLIPISLNLVSIANDVPYKKIKLQLSVQLRVFLLKLGVPTLLIVLVT</sequence>
<reference evidence="2" key="1">
    <citation type="submission" date="2018-05" db="EMBL/GenBank/DDBJ databases">
        <authorList>
            <person name="Lanie J.A."/>
            <person name="Ng W.-L."/>
            <person name="Kazmierczak K.M."/>
            <person name="Andrzejewski T.M."/>
            <person name="Davidsen T.M."/>
            <person name="Wayne K.J."/>
            <person name="Tettelin H."/>
            <person name="Glass J.I."/>
            <person name="Rusch D."/>
            <person name="Podicherti R."/>
            <person name="Tsui H.-C.T."/>
            <person name="Winkler M.E."/>
        </authorList>
    </citation>
    <scope>NUCLEOTIDE SEQUENCE</scope>
</reference>
<gene>
    <name evidence="2" type="ORF">METZ01_LOCUS413357</name>
</gene>
<organism evidence="2">
    <name type="scientific">marine metagenome</name>
    <dbReference type="NCBI Taxonomy" id="408172"/>
    <lineage>
        <taxon>unclassified sequences</taxon>
        <taxon>metagenomes</taxon>
        <taxon>ecological metagenomes</taxon>
    </lineage>
</organism>
<accession>A0A382WP21</accession>
<dbReference type="AlphaFoldDB" id="A0A382WP21"/>
<evidence type="ECO:0000313" key="2">
    <source>
        <dbReference type="EMBL" id="SVD60503.1"/>
    </source>
</evidence>
<keyword evidence="1" id="KW-0472">Membrane</keyword>
<protein>
    <submittedName>
        <fullName evidence="2">Uncharacterized protein</fullName>
    </submittedName>
</protein>
<feature type="transmembrane region" description="Helical" evidence="1">
    <location>
        <begin position="101"/>
        <end position="121"/>
    </location>
</feature>